<protein>
    <submittedName>
        <fullName evidence="1">Uncharacterized protein</fullName>
    </submittedName>
</protein>
<reference evidence="1 2" key="1">
    <citation type="submission" date="2018-04" db="EMBL/GenBank/DDBJ databases">
        <title>Chryseobacterium oncorhynchi 701B-08T from rainbow trout, and Chryseobacterium viscerum 687B-08T from diseased fish.</title>
        <authorList>
            <person name="Jeong J.-J."/>
            <person name="Lee Y.J."/>
            <person name="Pathiraja D."/>
            <person name="Park B."/>
            <person name="Choi I.-G."/>
            <person name="Kim K.D."/>
        </authorList>
    </citation>
    <scope>NUCLEOTIDE SEQUENCE [LARGE SCALE GENOMIC DNA]</scope>
    <source>
        <strain evidence="1 2">687B-08</strain>
    </source>
</reference>
<organism evidence="1 2">
    <name type="scientific">Chryseobacterium viscerum</name>
    <dbReference type="NCBI Taxonomy" id="1037377"/>
    <lineage>
        <taxon>Bacteria</taxon>
        <taxon>Pseudomonadati</taxon>
        <taxon>Bacteroidota</taxon>
        <taxon>Flavobacteriia</taxon>
        <taxon>Flavobacteriales</taxon>
        <taxon>Weeksellaceae</taxon>
        <taxon>Chryseobacterium group</taxon>
        <taxon>Chryseobacterium</taxon>
    </lineage>
</organism>
<dbReference type="AlphaFoldDB" id="A0A316WAF6"/>
<proteinExistence type="predicted"/>
<comment type="caution">
    <text evidence="1">The sequence shown here is derived from an EMBL/GenBank/DDBJ whole genome shotgun (WGS) entry which is preliminary data.</text>
</comment>
<accession>A0A316WAF6</accession>
<evidence type="ECO:0000313" key="2">
    <source>
        <dbReference type="Proteomes" id="UP000236413"/>
    </source>
</evidence>
<evidence type="ECO:0000313" key="1">
    <source>
        <dbReference type="EMBL" id="PWN58352.1"/>
    </source>
</evidence>
<gene>
    <name evidence="1" type="ORF">C1634_022620</name>
</gene>
<sequence length="60" mass="6597">MLFSGAGLPGTLVSIVIVCADNIPDETKPFLFKDKFLSVNPLLFSNTSNLERTILYFSNS</sequence>
<dbReference type="Proteomes" id="UP000236413">
    <property type="component" value="Unassembled WGS sequence"/>
</dbReference>
<dbReference type="EMBL" id="PPEG02000011">
    <property type="protein sequence ID" value="PWN58352.1"/>
    <property type="molecule type" value="Genomic_DNA"/>
</dbReference>
<name>A0A316WAF6_9FLAO</name>